<organism evidence="1 2">
    <name type="scientific">Ixodes persulcatus</name>
    <name type="common">Taiga tick</name>
    <dbReference type="NCBI Taxonomy" id="34615"/>
    <lineage>
        <taxon>Eukaryota</taxon>
        <taxon>Metazoa</taxon>
        <taxon>Ecdysozoa</taxon>
        <taxon>Arthropoda</taxon>
        <taxon>Chelicerata</taxon>
        <taxon>Arachnida</taxon>
        <taxon>Acari</taxon>
        <taxon>Parasitiformes</taxon>
        <taxon>Ixodida</taxon>
        <taxon>Ixodoidea</taxon>
        <taxon>Ixodidae</taxon>
        <taxon>Ixodinae</taxon>
        <taxon>Ixodes</taxon>
    </lineage>
</organism>
<reference evidence="1 2" key="1">
    <citation type="journal article" date="2020" name="Cell">
        <title>Large-Scale Comparative Analyses of Tick Genomes Elucidate Their Genetic Diversity and Vector Capacities.</title>
        <authorList>
            <consortium name="Tick Genome and Microbiome Consortium (TIGMIC)"/>
            <person name="Jia N."/>
            <person name="Wang J."/>
            <person name="Shi W."/>
            <person name="Du L."/>
            <person name="Sun Y."/>
            <person name="Zhan W."/>
            <person name="Jiang J.F."/>
            <person name="Wang Q."/>
            <person name="Zhang B."/>
            <person name="Ji P."/>
            <person name="Bell-Sakyi L."/>
            <person name="Cui X.M."/>
            <person name="Yuan T.T."/>
            <person name="Jiang B.G."/>
            <person name="Yang W.F."/>
            <person name="Lam T.T."/>
            <person name="Chang Q.C."/>
            <person name="Ding S.J."/>
            <person name="Wang X.J."/>
            <person name="Zhu J.G."/>
            <person name="Ruan X.D."/>
            <person name="Zhao L."/>
            <person name="Wei J.T."/>
            <person name="Ye R.Z."/>
            <person name="Que T.C."/>
            <person name="Du C.H."/>
            <person name="Zhou Y.H."/>
            <person name="Cheng J.X."/>
            <person name="Dai P.F."/>
            <person name="Guo W.B."/>
            <person name="Han X.H."/>
            <person name="Huang E.J."/>
            <person name="Li L.F."/>
            <person name="Wei W."/>
            <person name="Gao Y.C."/>
            <person name="Liu J.Z."/>
            <person name="Shao H.Z."/>
            <person name="Wang X."/>
            <person name="Wang C.C."/>
            <person name="Yang T.C."/>
            <person name="Huo Q.B."/>
            <person name="Li W."/>
            <person name="Chen H.Y."/>
            <person name="Chen S.E."/>
            <person name="Zhou L.G."/>
            <person name="Ni X.B."/>
            <person name="Tian J.H."/>
            <person name="Sheng Y."/>
            <person name="Liu T."/>
            <person name="Pan Y.S."/>
            <person name="Xia L.Y."/>
            <person name="Li J."/>
            <person name="Zhao F."/>
            <person name="Cao W.C."/>
        </authorList>
    </citation>
    <scope>NUCLEOTIDE SEQUENCE [LARGE SCALE GENOMIC DNA]</scope>
    <source>
        <strain evidence="1">Iper-2018</strain>
    </source>
</reference>
<accession>A0AC60Q5L1</accession>
<dbReference type="Proteomes" id="UP000805193">
    <property type="component" value="Unassembled WGS sequence"/>
</dbReference>
<protein>
    <submittedName>
        <fullName evidence="1">Uncharacterized protein</fullName>
    </submittedName>
</protein>
<evidence type="ECO:0000313" key="2">
    <source>
        <dbReference type="Proteomes" id="UP000805193"/>
    </source>
</evidence>
<proteinExistence type="predicted"/>
<evidence type="ECO:0000313" key="1">
    <source>
        <dbReference type="EMBL" id="KAG0429004.1"/>
    </source>
</evidence>
<comment type="caution">
    <text evidence="1">The sequence shown here is derived from an EMBL/GenBank/DDBJ whole genome shotgun (WGS) entry which is preliminary data.</text>
</comment>
<dbReference type="EMBL" id="JABSTQ010009453">
    <property type="protein sequence ID" value="KAG0429004.1"/>
    <property type="molecule type" value="Genomic_DNA"/>
</dbReference>
<name>A0AC60Q5L1_IXOPE</name>
<sequence length="111" mass="12680">MTCATRAFRASVHHDTLRRRRIQSHDCESQEGAHVTTSAVQRWRRKKRTFLSGAAAALAFMKMHVHDGKEEKERAANARRRYSSIQSHDEQNPGPRRKGGAMGMKGKLWLP</sequence>
<keyword evidence="2" id="KW-1185">Reference proteome</keyword>
<gene>
    <name evidence="1" type="ORF">HPB47_024053</name>
</gene>